<protein>
    <submittedName>
        <fullName evidence="3">Uncharacterized protein</fullName>
    </submittedName>
</protein>
<feature type="compositionally biased region" description="Basic and acidic residues" evidence="1">
    <location>
        <begin position="43"/>
        <end position="53"/>
    </location>
</feature>
<gene>
    <name evidence="3" type="ORF">NP493_4084g00000</name>
    <name evidence="2" type="ORF">NP493_4084g00001</name>
</gene>
<feature type="region of interest" description="Disordered" evidence="1">
    <location>
        <begin position="43"/>
        <end position="86"/>
    </location>
</feature>
<comment type="caution">
    <text evidence="3">The sequence shown here is derived from an EMBL/GenBank/DDBJ whole genome shotgun (WGS) entry which is preliminary data.</text>
</comment>
<reference evidence="3" key="1">
    <citation type="journal article" date="2023" name="Mol. Biol. Evol.">
        <title>Third-Generation Sequencing Reveals the Adaptive Role of the Epigenome in Three Deep-Sea Polychaetes.</title>
        <authorList>
            <person name="Perez M."/>
            <person name="Aroh O."/>
            <person name="Sun Y."/>
            <person name="Lan Y."/>
            <person name="Juniper S.K."/>
            <person name="Young C.R."/>
            <person name="Angers B."/>
            <person name="Qian P.Y."/>
        </authorList>
    </citation>
    <scope>NUCLEOTIDE SEQUENCE</scope>
    <source>
        <strain evidence="3">R07B-5</strain>
    </source>
</reference>
<dbReference type="EMBL" id="JAODUO010004070">
    <property type="protein sequence ID" value="KAK2144931.1"/>
    <property type="molecule type" value="Genomic_DNA"/>
</dbReference>
<proteinExistence type="predicted"/>
<evidence type="ECO:0000313" key="3">
    <source>
        <dbReference type="EMBL" id="KAK2144932.1"/>
    </source>
</evidence>
<keyword evidence="4" id="KW-1185">Reference proteome</keyword>
<feature type="compositionally biased region" description="Basic residues" evidence="1">
    <location>
        <begin position="77"/>
        <end position="86"/>
    </location>
</feature>
<sequence>MFRYDVELFQRIEHLIGKKLPLYQTEEEEVMMLMERVTEAQRYARMEMSEQHGKKGKRGRHGDDDDPDTEEALGVQKKLKKKLKKK</sequence>
<name>A0AAD9J2J5_RIDPI</name>
<evidence type="ECO:0000313" key="2">
    <source>
        <dbReference type="EMBL" id="KAK2144931.1"/>
    </source>
</evidence>
<accession>A0AAD9J2J5</accession>
<dbReference type="EMBL" id="JAODUO010004070">
    <property type="protein sequence ID" value="KAK2144932.1"/>
    <property type="molecule type" value="Genomic_DNA"/>
</dbReference>
<evidence type="ECO:0000256" key="1">
    <source>
        <dbReference type="SAM" id="MobiDB-lite"/>
    </source>
</evidence>
<dbReference type="Proteomes" id="UP001209878">
    <property type="component" value="Unassembled WGS sequence"/>
</dbReference>
<dbReference type="AlphaFoldDB" id="A0AAD9J2J5"/>
<evidence type="ECO:0000313" key="4">
    <source>
        <dbReference type="Proteomes" id="UP001209878"/>
    </source>
</evidence>
<organism evidence="3 4">
    <name type="scientific">Ridgeia piscesae</name>
    <name type="common">Tubeworm</name>
    <dbReference type="NCBI Taxonomy" id="27915"/>
    <lineage>
        <taxon>Eukaryota</taxon>
        <taxon>Metazoa</taxon>
        <taxon>Spiralia</taxon>
        <taxon>Lophotrochozoa</taxon>
        <taxon>Annelida</taxon>
        <taxon>Polychaeta</taxon>
        <taxon>Sedentaria</taxon>
        <taxon>Canalipalpata</taxon>
        <taxon>Sabellida</taxon>
        <taxon>Siboglinidae</taxon>
        <taxon>Ridgeia</taxon>
    </lineage>
</organism>